<organism evidence="1 2">
    <name type="scientific">Salegentibacter flavus</name>
    <dbReference type="NCBI Taxonomy" id="287099"/>
    <lineage>
        <taxon>Bacteria</taxon>
        <taxon>Pseudomonadati</taxon>
        <taxon>Bacteroidota</taxon>
        <taxon>Flavobacteriia</taxon>
        <taxon>Flavobacteriales</taxon>
        <taxon>Flavobacteriaceae</taxon>
        <taxon>Salegentibacter</taxon>
    </lineage>
</organism>
<dbReference type="RefSeq" id="WP_093407660.1">
    <property type="nucleotide sequence ID" value="NZ_FOVL01000007.1"/>
</dbReference>
<proteinExistence type="predicted"/>
<dbReference type="EMBL" id="FOVL01000007">
    <property type="protein sequence ID" value="SFN52168.1"/>
    <property type="molecule type" value="Genomic_DNA"/>
</dbReference>
<dbReference type="Proteomes" id="UP000199153">
    <property type="component" value="Unassembled WGS sequence"/>
</dbReference>
<evidence type="ECO:0000313" key="2">
    <source>
        <dbReference type="Proteomes" id="UP000199153"/>
    </source>
</evidence>
<dbReference type="OrthoDB" id="1450221at2"/>
<sequence length="83" mass="9710">MKKRNPNLFSFGKVFCSIFGHQLRVSKNVTEHIHEYECAKCGMEMTDTANGFLARLTPKFKETNDYLAKIHRRRKRKTFAQAS</sequence>
<dbReference type="STRING" id="287099.SAMN05660413_01423"/>
<dbReference type="AlphaFoldDB" id="A0A1I4ZPQ7"/>
<protein>
    <recommendedName>
        <fullName evidence="3">Prophage protein</fullName>
    </recommendedName>
</protein>
<name>A0A1I4ZPQ7_9FLAO</name>
<evidence type="ECO:0000313" key="1">
    <source>
        <dbReference type="EMBL" id="SFN52168.1"/>
    </source>
</evidence>
<gene>
    <name evidence="1" type="ORF">SAMN05660413_01423</name>
</gene>
<accession>A0A1I4ZPQ7</accession>
<evidence type="ECO:0008006" key="3">
    <source>
        <dbReference type="Google" id="ProtNLM"/>
    </source>
</evidence>
<keyword evidence="2" id="KW-1185">Reference proteome</keyword>
<reference evidence="1 2" key="1">
    <citation type="submission" date="2016-10" db="EMBL/GenBank/DDBJ databases">
        <authorList>
            <person name="de Groot N.N."/>
        </authorList>
    </citation>
    <scope>NUCLEOTIDE SEQUENCE [LARGE SCALE GENOMIC DNA]</scope>
    <source>
        <strain evidence="1 2">DSM 17794</strain>
    </source>
</reference>